<gene>
    <name evidence="1" type="ORF">CRG98_045697</name>
</gene>
<protein>
    <submittedName>
        <fullName evidence="1">Uncharacterized protein</fullName>
    </submittedName>
</protein>
<evidence type="ECO:0000313" key="1">
    <source>
        <dbReference type="EMBL" id="PKI33915.1"/>
    </source>
</evidence>
<sequence length="96" mass="10357">MELFRIATVLVIHGGCQSSIAPFMGRPGLYIEGSVSPPVSDVDIKSGYYLKQPYSFSCQKLGQISAHEYAFSPAAQAIELGSGESRDILFQATRVA</sequence>
<evidence type="ECO:0000313" key="2">
    <source>
        <dbReference type="Proteomes" id="UP000233551"/>
    </source>
</evidence>
<name>A0A2I0HQC6_PUNGR</name>
<keyword evidence="2" id="KW-1185">Reference proteome</keyword>
<dbReference type="STRING" id="22663.A0A2I0HQC6"/>
<comment type="caution">
    <text evidence="1">The sequence shown here is derived from an EMBL/GenBank/DDBJ whole genome shotgun (WGS) entry which is preliminary data.</text>
</comment>
<dbReference type="AlphaFoldDB" id="A0A2I0HQC6"/>
<organism evidence="1 2">
    <name type="scientific">Punica granatum</name>
    <name type="common">Pomegranate</name>
    <dbReference type="NCBI Taxonomy" id="22663"/>
    <lineage>
        <taxon>Eukaryota</taxon>
        <taxon>Viridiplantae</taxon>
        <taxon>Streptophyta</taxon>
        <taxon>Embryophyta</taxon>
        <taxon>Tracheophyta</taxon>
        <taxon>Spermatophyta</taxon>
        <taxon>Magnoliopsida</taxon>
        <taxon>eudicotyledons</taxon>
        <taxon>Gunneridae</taxon>
        <taxon>Pentapetalae</taxon>
        <taxon>rosids</taxon>
        <taxon>malvids</taxon>
        <taxon>Myrtales</taxon>
        <taxon>Lythraceae</taxon>
        <taxon>Punica</taxon>
    </lineage>
</organism>
<dbReference type="EMBL" id="PGOL01006240">
    <property type="protein sequence ID" value="PKI33915.1"/>
    <property type="molecule type" value="Genomic_DNA"/>
</dbReference>
<accession>A0A2I0HQC6</accession>
<dbReference type="Proteomes" id="UP000233551">
    <property type="component" value="Unassembled WGS sequence"/>
</dbReference>
<proteinExistence type="predicted"/>
<reference evidence="1 2" key="1">
    <citation type="submission" date="2017-11" db="EMBL/GenBank/DDBJ databases">
        <title>De-novo sequencing of pomegranate (Punica granatum L.) genome.</title>
        <authorList>
            <person name="Akparov Z."/>
            <person name="Amiraslanov A."/>
            <person name="Hajiyeva S."/>
            <person name="Abbasov M."/>
            <person name="Kaur K."/>
            <person name="Hamwieh A."/>
            <person name="Solovyev V."/>
            <person name="Salamov A."/>
            <person name="Braich B."/>
            <person name="Kosarev P."/>
            <person name="Mahmoud A."/>
            <person name="Hajiyev E."/>
            <person name="Babayeva S."/>
            <person name="Izzatullayeva V."/>
            <person name="Mammadov A."/>
            <person name="Mammadov A."/>
            <person name="Sharifova S."/>
            <person name="Ojaghi J."/>
            <person name="Eynullazada K."/>
            <person name="Bayramov B."/>
            <person name="Abdulazimova A."/>
            <person name="Shahmuradov I."/>
        </authorList>
    </citation>
    <scope>NUCLEOTIDE SEQUENCE [LARGE SCALE GENOMIC DNA]</scope>
    <source>
        <strain evidence="2">cv. AG2017</strain>
        <tissue evidence="1">Leaf</tissue>
    </source>
</reference>